<name>A0A101FYF4_9CHLR</name>
<dbReference type="Proteomes" id="UP000064249">
    <property type="component" value="Unassembled WGS sequence"/>
</dbReference>
<evidence type="ECO:0000259" key="1">
    <source>
        <dbReference type="Pfam" id="PF10091"/>
    </source>
</evidence>
<evidence type="ECO:0000313" key="3">
    <source>
        <dbReference type="Proteomes" id="UP000064249"/>
    </source>
</evidence>
<organism evidence="2 3">
    <name type="scientific">Anaerolinea thermophila</name>
    <dbReference type="NCBI Taxonomy" id="167964"/>
    <lineage>
        <taxon>Bacteria</taxon>
        <taxon>Bacillati</taxon>
        <taxon>Chloroflexota</taxon>
        <taxon>Anaerolineae</taxon>
        <taxon>Anaerolineales</taxon>
        <taxon>Anaerolineaceae</taxon>
        <taxon>Anaerolinea</taxon>
    </lineage>
</organism>
<sequence length="424" mass="48506">MNIEEILDSELQGSINFFYDYTNRESGSSGFGLTVDTTKKPDRASIASVGFALTAWVIAADRGLIEYQEALKITRGTLHTLNHHADHHRGFFAHFLHMDDGKRFRECEYSTIDTALCLNGVITAAAYFNDSEIKEMGERLLERVDWRYFIFFTDVGKALFRMAYNPDRTGDYTNGRPGFISQWDMAAEQKMMYLQAAPYLEPDLAQKLYQGFSRDIRYFEDQPIIVNPGGNLFAYQFSEAWLDCENYIDLDGIDWFNNTRLAALANHRFCVENAKTYRTYHANSWGLSCGDSPWAYSVSGSSPCLMTPCHNGTISIYGAIASLPFVPDHAISMIYHLHENHPETWGKYGFFDSYNLDHNPPWFSKAIYGINKGCSMIMLENYRSRLIWEIYTNSPIIQKSLAILNFSKKGKHEHIQDKGQPILA</sequence>
<dbReference type="InterPro" id="IPR019282">
    <property type="entry name" value="Glycoamylase-like_cons_dom"/>
</dbReference>
<dbReference type="EMBL" id="LGFU01000014">
    <property type="protein sequence ID" value="KUK46649.1"/>
    <property type="molecule type" value="Genomic_DNA"/>
</dbReference>
<feature type="domain" description="Glycoamylase-like" evidence="1">
    <location>
        <begin position="182"/>
        <end position="395"/>
    </location>
</feature>
<dbReference type="PATRIC" id="fig|167964.4.peg.965"/>
<proteinExistence type="predicted"/>
<reference evidence="2 3" key="1">
    <citation type="journal article" date="2015" name="MBio">
        <title>Genome-Resolved Metagenomic Analysis Reveals Roles for Candidate Phyla and Other Microbial Community Members in Biogeochemical Transformations in Oil Reservoirs.</title>
        <authorList>
            <person name="Hu P."/>
            <person name="Tom L."/>
            <person name="Singh A."/>
            <person name="Thomas B.C."/>
            <person name="Baker B.J."/>
            <person name="Piceno Y.M."/>
            <person name="Andersen G.L."/>
            <person name="Banfield J.F."/>
        </authorList>
    </citation>
    <scope>NUCLEOTIDE SEQUENCE [LARGE SCALE GENOMIC DNA]</scope>
    <source>
        <strain evidence="2">46_16</strain>
    </source>
</reference>
<dbReference type="Pfam" id="PF10091">
    <property type="entry name" value="Glycoamylase"/>
    <property type="match status" value="1"/>
</dbReference>
<dbReference type="AlphaFoldDB" id="A0A101FYF4"/>
<protein>
    <recommendedName>
        <fullName evidence="1">Glycoamylase-like domain-containing protein</fullName>
    </recommendedName>
</protein>
<comment type="caution">
    <text evidence="2">The sequence shown here is derived from an EMBL/GenBank/DDBJ whole genome shotgun (WGS) entry which is preliminary data.</text>
</comment>
<gene>
    <name evidence="2" type="ORF">XD73_0467</name>
</gene>
<accession>A0A101FYF4</accession>
<evidence type="ECO:0000313" key="2">
    <source>
        <dbReference type="EMBL" id="KUK46649.1"/>
    </source>
</evidence>
<dbReference type="Gene3D" id="1.50.10.140">
    <property type="match status" value="1"/>
</dbReference>